<sequence>MEMTRVCRFGGLLIGALLLAGCKTMPTNGSAAPLLQGYTCCNLHAEGDWISDSNYTTLPMIPAGTPIRVLDYGRNRAQVDIDGKPYRLGHDYGRDQESLEQWVAKIVISNDPKPRIAKYPAKIRDAVRAGQLVTGMSKEQVITAVGYPLTSENSSLDAPTWRMWVSSFGEYQLNWDAKGRLKEIVTNDAGTRNLIEYRR</sequence>
<feature type="signal peptide" evidence="1">
    <location>
        <begin position="1"/>
        <end position="31"/>
    </location>
</feature>
<keyword evidence="1" id="KW-0732">Signal</keyword>
<feature type="chain" id="PRO_5016351368" evidence="1">
    <location>
        <begin position="32"/>
        <end position="199"/>
    </location>
</feature>
<dbReference type="AlphaFoldDB" id="A0A317N375"/>
<accession>A0A317N375</accession>
<comment type="caution">
    <text evidence="2">The sequence shown here is derived from an EMBL/GenBank/DDBJ whole genome shotgun (WGS) entry which is preliminary data.</text>
</comment>
<protein>
    <submittedName>
        <fullName evidence="2">YD repeat-containing protein</fullName>
    </submittedName>
</protein>
<evidence type="ECO:0000313" key="3">
    <source>
        <dbReference type="Proteomes" id="UP000246569"/>
    </source>
</evidence>
<name>A0A317N375_9GAMM</name>
<keyword evidence="3" id="KW-1185">Reference proteome</keyword>
<reference evidence="2 3" key="1">
    <citation type="submission" date="2018-05" db="EMBL/GenBank/DDBJ databases">
        <title>Genomic Encyclopedia of Type Strains, Phase IV (KMG-IV): sequencing the most valuable type-strain genomes for metagenomic binning, comparative biology and taxonomic classification.</title>
        <authorList>
            <person name="Goeker M."/>
        </authorList>
    </citation>
    <scope>NUCLEOTIDE SEQUENCE [LARGE SCALE GENOMIC DNA]</scope>
    <source>
        <strain evidence="2 3">DSM 23606</strain>
    </source>
</reference>
<dbReference type="EMBL" id="QGTJ01000002">
    <property type="protein sequence ID" value="PWV64587.1"/>
    <property type="molecule type" value="Genomic_DNA"/>
</dbReference>
<dbReference type="RefSeq" id="WP_246004532.1">
    <property type="nucleotide sequence ID" value="NZ_QGTJ01000002.1"/>
</dbReference>
<dbReference type="PROSITE" id="PS51257">
    <property type="entry name" value="PROKAR_LIPOPROTEIN"/>
    <property type="match status" value="1"/>
</dbReference>
<dbReference type="Proteomes" id="UP000246569">
    <property type="component" value="Unassembled WGS sequence"/>
</dbReference>
<proteinExistence type="predicted"/>
<gene>
    <name evidence="2" type="ORF">C7443_102237</name>
</gene>
<organism evidence="2 3">
    <name type="scientific">Plasticicumulans acidivorans</name>
    <dbReference type="NCBI Taxonomy" id="886464"/>
    <lineage>
        <taxon>Bacteria</taxon>
        <taxon>Pseudomonadati</taxon>
        <taxon>Pseudomonadota</taxon>
        <taxon>Gammaproteobacteria</taxon>
        <taxon>Candidatus Competibacteraceae</taxon>
        <taxon>Plasticicumulans</taxon>
    </lineage>
</organism>
<evidence type="ECO:0000256" key="1">
    <source>
        <dbReference type="SAM" id="SignalP"/>
    </source>
</evidence>
<evidence type="ECO:0000313" key="2">
    <source>
        <dbReference type="EMBL" id="PWV64587.1"/>
    </source>
</evidence>